<dbReference type="HOGENOM" id="CLU_3081516_0_0_5"/>
<accession>Q2W576</accession>
<dbReference type="EMBL" id="AP007255">
    <property type="protein sequence ID" value="BAE50999.1"/>
    <property type="molecule type" value="Genomic_DNA"/>
</dbReference>
<evidence type="ECO:0000313" key="1">
    <source>
        <dbReference type="EMBL" id="BAE50999.1"/>
    </source>
</evidence>
<gene>
    <name evidence="1" type="ordered locus">amb2195</name>
</gene>
<evidence type="ECO:0000313" key="2">
    <source>
        <dbReference type="Proteomes" id="UP000007058"/>
    </source>
</evidence>
<protein>
    <submittedName>
        <fullName evidence="1">Uncharacterized protein</fullName>
    </submittedName>
</protein>
<dbReference type="AlphaFoldDB" id="Q2W576"/>
<dbReference type="Proteomes" id="UP000007058">
    <property type="component" value="Chromosome"/>
</dbReference>
<organism evidence="1 2">
    <name type="scientific">Paramagnetospirillum magneticum (strain ATCC 700264 / AMB-1)</name>
    <name type="common">Magnetospirillum magneticum</name>
    <dbReference type="NCBI Taxonomy" id="342108"/>
    <lineage>
        <taxon>Bacteria</taxon>
        <taxon>Pseudomonadati</taxon>
        <taxon>Pseudomonadota</taxon>
        <taxon>Alphaproteobacteria</taxon>
        <taxon>Rhodospirillales</taxon>
        <taxon>Magnetospirillaceae</taxon>
        <taxon>Paramagnetospirillum</taxon>
    </lineage>
</organism>
<reference evidence="1 2" key="1">
    <citation type="journal article" date="2005" name="DNA Res.">
        <title>Complete genome sequence of the facultative anaerobic magnetotactic bacterium Magnetospirillum sp. strain AMB-1.</title>
        <authorList>
            <person name="Matsunaga T."/>
            <person name="Okamura Y."/>
            <person name="Fukuda Y."/>
            <person name="Wahyudi A.T."/>
            <person name="Murase Y."/>
            <person name="Takeyama H."/>
        </authorList>
    </citation>
    <scope>NUCLEOTIDE SEQUENCE [LARGE SCALE GENOMIC DNA]</scope>
    <source>
        <strain evidence="2">ATCC 700264 / AMB-1</strain>
    </source>
</reference>
<name>Q2W576_PARM1</name>
<sequence>MLCPMIVKVLKANFIHGLFFTEKVPCNIFFEHRQSTIDYELAARCLENDALE</sequence>
<proteinExistence type="predicted"/>
<dbReference type="KEGG" id="mag:amb2195"/>
<keyword evidence="2" id="KW-1185">Reference proteome</keyword>